<dbReference type="InterPro" id="IPR050777">
    <property type="entry name" value="SET2_Histone-Lys_MeTrsfase"/>
</dbReference>
<dbReference type="InterPro" id="IPR003616">
    <property type="entry name" value="Post-SET_dom"/>
</dbReference>
<evidence type="ECO:0000259" key="18">
    <source>
        <dbReference type="PROSITE" id="PS50868"/>
    </source>
</evidence>
<dbReference type="EC" id="2.1.1.359" evidence="3"/>
<dbReference type="CDD" id="cd00201">
    <property type="entry name" value="WW"/>
    <property type="match status" value="1"/>
</dbReference>
<evidence type="ECO:0000256" key="4">
    <source>
        <dbReference type="ARBA" id="ARBA00018028"/>
    </source>
</evidence>
<dbReference type="InterPro" id="IPR046341">
    <property type="entry name" value="SET_dom_sf"/>
</dbReference>
<keyword evidence="10" id="KW-0805">Transcription regulation</keyword>
<dbReference type="KEGG" id="bbrx:BRETT_001030"/>
<dbReference type="Proteomes" id="UP000663131">
    <property type="component" value="Chromosome 8"/>
</dbReference>
<keyword evidence="12" id="KW-0539">Nucleus</keyword>
<evidence type="ECO:0000256" key="15">
    <source>
        <dbReference type="SAM" id="MobiDB-lite"/>
    </source>
</evidence>
<evidence type="ECO:0000256" key="13">
    <source>
        <dbReference type="ARBA" id="ARBA00030091"/>
    </source>
</evidence>
<evidence type="ECO:0000256" key="11">
    <source>
        <dbReference type="ARBA" id="ARBA00023163"/>
    </source>
</evidence>
<gene>
    <name evidence="20" type="ORF">BRETT_001030</name>
</gene>
<dbReference type="SMART" id="SM00456">
    <property type="entry name" value="WW"/>
    <property type="match status" value="1"/>
</dbReference>
<evidence type="ECO:0000256" key="12">
    <source>
        <dbReference type="ARBA" id="ARBA00023242"/>
    </source>
</evidence>
<keyword evidence="11" id="KW-0804">Transcription</keyword>
<dbReference type="PROSITE" id="PS50020">
    <property type="entry name" value="WW_DOMAIN_2"/>
    <property type="match status" value="1"/>
</dbReference>
<dbReference type="InterPro" id="IPR001202">
    <property type="entry name" value="WW_dom"/>
</dbReference>
<dbReference type="InterPro" id="IPR025788">
    <property type="entry name" value="Set2_fungi"/>
</dbReference>
<evidence type="ECO:0000256" key="7">
    <source>
        <dbReference type="ARBA" id="ARBA00022603"/>
    </source>
</evidence>
<dbReference type="RefSeq" id="XP_041137802.1">
    <property type="nucleotide sequence ID" value="XM_041279588.1"/>
</dbReference>
<feature type="compositionally biased region" description="Polar residues" evidence="15">
    <location>
        <begin position="480"/>
        <end position="492"/>
    </location>
</feature>
<evidence type="ECO:0000259" key="19">
    <source>
        <dbReference type="PROSITE" id="PS51215"/>
    </source>
</evidence>
<evidence type="ECO:0000256" key="8">
    <source>
        <dbReference type="ARBA" id="ARBA00022679"/>
    </source>
</evidence>
<organism evidence="20 21">
    <name type="scientific">Dekkera bruxellensis</name>
    <name type="common">Brettanomyces custersii</name>
    <dbReference type="NCBI Taxonomy" id="5007"/>
    <lineage>
        <taxon>Eukaryota</taxon>
        <taxon>Fungi</taxon>
        <taxon>Dikarya</taxon>
        <taxon>Ascomycota</taxon>
        <taxon>Saccharomycotina</taxon>
        <taxon>Pichiomycetes</taxon>
        <taxon>Pichiales</taxon>
        <taxon>Pichiaceae</taxon>
        <taxon>Brettanomyces</taxon>
    </lineage>
</organism>
<evidence type="ECO:0000256" key="10">
    <source>
        <dbReference type="ARBA" id="ARBA00023015"/>
    </source>
</evidence>
<feature type="domain" description="WW" evidence="16">
    <location>
        <begin position="524"/>
        <end position="558"/>
    </location>
</feature>
<dbReference type="GO" id="GO:0032259">
    <property type="term" value="P:methylation"/>
    <property type="evidence" value="ECO:0007669"/>
    <property type="project" value="UniProtKB-KW"/>
</dbReference>
<feature type="region of interest" description="Disordered" evidence="15">
    <location>
        <begin position="480"/>
        <end position="500"/>
    </location>
</feature>
<evidence type="ECO:0000256" key="9">
    <source>
        <dbReference type="ARBA" id="ARBA00022691"/>
    </source>
</evidence>
<evidence type="ECO:0000256" key="1">
    <source>
        <dbReference type="ARBA" id="ARBA00004123"/>
    </source>
</evidence>
<keyword evidence="8" id="KW-0808">Transferase</keyword>
<dbReference type="GO" id="GO:0005634">
    <property type="term" value="C:nucleus"/>
    <property type="evidence" value="ECO:0007669"/>
    <property type="project" value="UniProtKB-SubCell"/>
</dbReference>
<dbReference type="PROSITE" id="PS51568">
    <property type="entry name" value="SAM_MT43_SET2_1"/>
    <property type="match status" value="1"/>
</dbReference>
<feature type="compositionally biased region" description="Basic and acidic residues" evidence="15">
    <location>
        <begin position="571"/>
        <end position="593"/>
    </location>
</feature>
<keyword evidence="6" id="KW-0678">Repressor</keyword>
<dbReference type="GO" id="GO:0140955">
    <property type="term" value="F:histone H3K36 trimethyltransferase activity"/>
    <property type="evidence" value="ECO:0007669"/>
    <property type="project" value="UniProtKB-EC"/>
</dbReference>
<feature type="region of interest" description="Disordered" evidence="15">
    <location>
        <begin position="569"/>
        <end position="593"/>
    </location>
</feature>
<dbReference type="GeneID" id="64572955"/>
<dbReference type="EMBL" id="CP063136">
    <property type="protein sequence ID" value="QOU21309.1"/>
    <property type="molecule type" value="Genomic_DNA"/>
</dbReference>
<reference evidence="20" key="2">
    <citation type="journal article" name="BMC Genomics">
        <title>New genome assemblies reveal patterns of domestication and adaptation across Brettanomyces (Dekkera) species.</title>
        <authorList>
            <person name="Roach M.J."/>
            <person name="Borneman A.R."/>
        </authorList>
    </citation>
    <scope>NUCLEOTIDE SEQUENCE</scope>
    <source>
        <strain evidence="20">UCD 2041</strain>
    </source>
</reference>
<feature type="domain" description="AWS" evidence="19">
    <location>
        <begin position="62"/>
        <end position="116"/>
    </location>
</feature>
<dbReference type="InterPro" id="IPR044437">
    <property type="entry name" value="SETD2/Set2_SET"/>
</dbReference>
<evidence type="ECO:0000313" key="20">
    <source>
        <dbReference type="EMBL" id="QOU21309.1"/>
    </source>
</evidence>
<name>A0A871R608_DEKBR</name>
<dbReference type="PROSITE" id="PS01159">
    <property type="entry name" value="WW_DOMAIN_1"/>
    <property type="match status" value="1"/>
</dbReference>
<dbReference type="SMART" id="SM00570">
    <property type="entry name" value="AWS"/>
    <property type="match status" value="1"/>
</dbReference>
<dbReference type="InterPro" id="IPR013257">
    <property type="entry name" value="SRI"/>
</dbReference>
<evidence type="ECO:0000259" key="17">
    <source>
        <dbReference type="PROSITE" id="PS50280"/>
    </source>
</evidence>
<accession>A0A871R608</accession>
<protein>
    <recommendedName>
        <fullName evidence="4">Histone-lysine N-methyltransferase, H3 lysine-36 specific</fullName>
        <ecNumber evidence="3">2.1.1.359</ecNumber>
    </recommendedName>
    <alternativeName>
        <fullName evidence="13">SET domain-containing protein 2</fullName>
    </alternativeName>
</protein>
<reference evidence="20" key="1">
    <citation type="submission" date="2020-10" db="EMBL/GenBank/DDBJ databases">
        <authorList>
            <person name="Palmer J.M."/>
        </authorList>
    </citation>
    <scope>NUCLEOTIDE SEQUENCE</scope>
    <source>
        <strain evidence="20">UCD 2041</strain>
    </source>
</reference>
<dbReference type="SMART" id="SM00317">
    <property type="entry name" value="SET"/>
    <property type="match status" value="1"/>
</dbReference>
<dbReference type="InterPro" id="IPR001214">
    <property type="entry name" value="SET_dom"/>
</dbReference>
<dbReference type="PANTHER" id="PTHR22884">
    <property type="entry name" value="SET DOMAIN PROTEINS"/>
    <property type="match status" value="1"/>
</dbReference>
<sequence length="784" mass="90419">MVRNVHMVGIKPATAESSAVSENNVPVFSESLDRTEEALETFQLVKHNEYIDRLKGVYSAANEVMTCDCTERRVAGVNVACGADSDCINRLTNVECVDGECSCGARCQNQRFQRNQMADISIFLTEHKGYGMRANCDIPANTFIIEYKGEVIDEQAYKIRKEAYAKEGIKHFYFMMIQDGQIIDATKKGSLGRFCNHSCDPNAYVEKWVVNKRYRMGIFAKRKIPKGEEITFDYNVDRYGAEPQKCYCGAKNCVGYLGGKTQTEVLRLLTYAARDALGISAADENRWIKFQKKQGITISEENVASKVNDFVNSLELNPLEMSDVAKVSSFLLLPNNNPTIIDRVLERFDPNDPGYSELLHRFNRFHGLRALTSCIQTILDGNHVKHEMNAREKDVLKKVITILSNWPKLASKNTVKSCDLESLLRIMSQELDDNKINILVDDILDGWKDLRVVYRIPKRTTSMNGDATFLAQLDYRRSRSTQPLPANTSTPPHNEPKEIIPHSQKPWADVDVESLPDSRKIDGIPLPPGWNWTTDAKTGARYYYNRRENITQWEPPSWGIENVAKNPVKQPRKEMREEDINREKREKRRTMDEQFALRELQKKRRQEQKKAVKVEEQKLKKLSSIIAEASSSSEIKKAGSRSASKVHFQEYESHHHKHHFDSDRSQVRDGDLHKKYKREWMLLFASVVPNMLKKYEDHIGRENLKNCAREITHVLTNKELGRHKNQDPPAKISKDRKKKIWAFVSNYMDKFIMKFDSKKREHSSSHVGTSQKRQKYNMYKFSIN</sequence>
<dbReference type="Gene3D" id="2.170.270.10">
    <property type="entry name" value="SET domain"/>
    <property type="match status" value="1"/>
</dbReference>
<evidence type="ECO:0000256" key="3">
    <source>
        <dbReference type="ARBA" id="ARBA00012178"/>
    </source>
</evidence>
<dbReference type="AlphaFoldDB" id="A0A871R608"/>
<keyword evidence="5" id="KW-0158">Chromosome</keyword>
<dbReference type="PROSITE" id="PS50868">
    <property type="entry name" value="POST_SET"/>
    <property type="match status" value="1"/>
</dbReference>
<dbReference type="Gene3D" id="2.20.70.10">
    <property type="match status" value="1"/>
</dbReference>
<dbReference type="PROSITE" id="PS51215">
    <property type="entry name" value="AWS"/>
    <property type="match status" value="1"/>
</dbReference>
<dbReference type="SUPFAM" id="SSF51045">
    <property type="entry name" value="WW domain"/>
    <property type="match status" value="1"/>
</dbReference>
<dbReference type="Pfam" id="PF17907">
    <property type="entry name" value="AWS"/>
    <property type="match status" value="1"/>
</dbReference>
<feature type="domain" description="SET" evidence="17">
    <location>
        <begin position="118"/>
        <end position="235"/>
    </location>
</feature>
<evidence type="ECO:0000313" key="21">
    <source>
        <dbReference type="Proteomes" id="UP000663131"/>
    </source>
</evidence>
<dbReference type="Pfam" id="PF08236">
    <property type="entry name" value="SRI"/>
    <property type="match status" value="1"/>
</dbReference>
<evidence type="ECO:0000256" key="2">
    <source>
        <dbReference type="ARBA" id="ARBA00004286"/>
    </source>
</evidence>
<evidence type="ECO:0000256" key="6">
    <source>
        <dbReference type="ARBA" id="ARBA00022491"/>
    </source>
</evidence>
<dbReference type="GO" id="GO:0005694">
    <property type="term" value="C:chromosome"/>
    <property type="evidence" value="ECO:0007669"/>
    <property type="project" value="UniProtKB-SubCell"/>
</dbReference>
<keyword evidence="9" id="KW-0949">S-adenosyl-L-methionine</keyword>
<dbReference type="GO" id="GO:0006355">
    <property type="term" value="P:regulation of DNA-templated transcription"/>
    <property type="evidence" value="ECO:0007669"/>
    <property type="project" value="InterPro"/>
</dbReference>
<dbReference type="SMART" id="SM00508">
    <property type="entry name" value="PostSET"/>
    <property type="match status" value="1"/>
</dbReference>
<dbReference type="CDD" id="cd19172">
    <property type="entry name" value="SET_SETD2"/>
    <property type="match status" value="1"/>
</dbReference>
<dbReference type="InterPro" id="IPR038190">
    <property type="entry name" value="SRI_sf"/>
</dbReference>
<dbReference type="OrthoDB" id="422362at2759"/>
<keyword evidence="7" id="KW-0489">Methyltransferase</keyword>
<evidence type="ECO:0000256" key="5">
    <source>
        <dbReference type="ARBA" id="ARBA00022454"/>
    </source>
</evidence>
<feature type="region of interest" description="Disordered" evidence="15">
    <location>
        <begin position="633"/>
        <end position="667"/>
    </location>
</feature>
<feature type="domain" description="Post-SET" evidence="18">
    <location>
        <begin position="242"/>
        <end position="258"/>
    </location>
</feature>
<dbReference type="Gene3D" id="1.10.1740.100">
    <property type="entry name" value="Set2, Rpb1 interacting domain"/>
    <property type="match status" value="1"/>
</dbReference>
<evidence type="ECO:0000259" key="16">
    <source>
        <dbReference type="PROSITE" id="PS50020"/>
    </source>
</evidence>
<dbReference type="InterPro" id="IPR036020">
    <property type="entry name" value="WW_dom_sf"/>
</dbReference>
<dbReference type="Pfam" id="PF00397">
    <property type="entry name" value="WW"/>
    <property type="match status" value="1"/>
</dbReference>
<dbReference type="InterPro" id="IPR006560">
    <property type="entry name" value="AWS_dom"/>
</dbReference>
<evidence type="ECO:0000256" key="14">
    <source>
        <dbReference type="ARBA" id="ARBA00047545"/>
    </source>
</evidence>
<proteinExistence type="predicted"/>
<dbReference type="SUPFAM" id="SSF82199">
    <property type="entry name" value="SET domain"/>
    <property type="match status" value="1"/>
</dbReference>
<comment type="catalytic activity">
    <reaction evidence="14">
        <text>L-lysyl(36)-[histone H3] + 3 S-adenosyl-L-methionine = N(6),N(6),N(6)-trimethyl-L-lysyl(36)-[histone H3] + 3 S-adenosyl-L-homocysteine + 3 H(+)</text>
        <dbReference type="Rhea" id="RHEA:60324"/>
        <dbReference type="Rhea" id="RHEA-COMP:9785"/>
        <dbReference type="Rhea" id="RHEA-COMP:15536"/>
        <dbReference type="ChEBI" id="CHEBI:15378"/>
        <dbReference type="ChEBI" id="CHEBI:29969"/>
        <dbReference type="ChEBI" id="CHEBI:57856"/>
        <dbReference type="ChEBI" id="CHEBI:59789"/>
        <dbReference type="ChEBI" id="CHEBI:61961"/>
        <dbReference type="EC" id="2.1.1.359"/>
    </reaction>
</comment>
<comment type="subcellular location">
    <subcellularLocation>
        <location evidence="2">Chromosome</location>
    </subcellularLocation>
    <subcellularLocation>
        <location evidence="1">Nucleus</location>
    </subcellularLocation>
</comment>
<dbReference type="Pfam" id="PF00856">
    <property type="entry name" value="SET"/>
    <property type="match status" value="1"/>
</dbReference>
<dbReference type="PROSITE" id="PS50280">
    <property type="entry name" value="SET"/>
    <property type="match status" value="1"/>
</dbReference>